<evidence type="ECO:0000313" key="2">
    <source>
        <dbReference type="EMBL" id="WMV18621.1"/>
    </source>
</evidence>
<accession>A0AAF0TGL8</accession>
<dbReference type="InterPro" id="IPR056924">
    <property type="entry name" value="SH3_Tf2-1"/>
</dbReference>
<dbReference type="GO" id="GO:0003676">
    <property type="term" value="F:nucleic acid binding"/>
    <property type="evidence" value="ECO:0007669"/>
    <property type="project" value="InterPro"/>
</dbReference>
<dbReference type="PANTHER" id="PTHR46148:SF56">
    <property type="entry name" value="RETROTRANSPOSON PROTEIN"/>
    <property type="match status" value="1"/>
</dbReference>
<dbReference type="Proteomes" id="UP001234989">
    <property type="component" value="Chromosome 3"/>
</dbReference>
<feature type="domain" description="Tf2-1-like SH3-like" evidence="1">
    <location>
        <begin position="122"/>
        <end position="175"/>
    </location>
</feature>
<dbReference type="AlphaFoldDB" id="A0AAF0TGL8"/>
<dbReference type="EMBL" id="CP133614">
    <property type="protein sequence ID" value="WMV18621.1"/>
    <property type="molecule type" value="Genomic_DNA"/>
</dbReference>
<protein>
    <recommendedName>
        <fullName evidence="1">Tf2-1-like SH3-like domain-containing protein</fullName>
    </recommendedName>
</protein>
<dbReference type="Gene3D" id="3.30.420.10">
    <property type="entry name" value="Ribonuclease H-like superfamily/Ribonuclease H"/>
    <property type="match status" value="1"/>
</dbReference>
<evidence type="ECO:0000259" key="1">
    <source>
        <dbReference type="Pfam" id="PF24626"/>
    </source>
</evidence>
<dbReference type="Pfam" id="PF24626">
    <property type="entry name" value="SH3_Tf2-1"/>
    <property type="match status" value="1"/>
</dbReference>
<dbReference type="SUPFAM" id="SSF53098">
    <property type="entry name" value="Ribonuclease H-like"/>
    <property type="match status" value="1"/>
</dbReference>
<gene>
    <name evidence="2" type="ORF">MTR67_012006</name>
</gene>
<reference evidence="2" key="1">
    <citation type="submission" date="2023-08" db="EMBL/GenBank/DDBJ databases">
        <title>A de novo genome assembly of Solanum verrucosum Schlechtendal, a Mexican diploid species geographically isolated from the other diploid A-genome species in potato relatives.</title>
        <authorList>
            <person name="Hosaka K."/>
        </authorList>
    </citation>
    <scope>NUCLEOTIDE SEQUENCE</scope>
    <source>
        <tissue evidence="2">Young leaves</tissue>
    </source>
</reference>
<organism evidence="2 3">
    <name type="scientific">Solanum verrucosum</name>
    <dbReference type="NCBI Taxonomy" id="315347"/>
    <lineage>
        <taxon>Eukaryota</taxon>
        <taxon>Viridiplantae</taxon>
        <taxon>Streptophyta</taxon>
        <taxon>Embryophyta</taxon>
        <taxon>Tracheophyta</taxon>
        <taxon>Spermatophyta</taxon>
        <taxon>Magnoliopsida</taxon>
        <taxon>eudicotyledons</taxon>
        <taxon>Gunneridae</taxon>
        <taxon>Pentapetalae</taxon>
        <taxon>asterids</taxon>
        <taxon>lamiids</taxon>
        <taxon>Solanales</taxon>
        <taxon>Solanaceae</taxon>
        <taxon>Solanoideae</taxon>
        <taxon>Solaneae</taxon>
        <taxon>Solanum</taxon>
    </lineage>
</organism>
<dbReference type="InterPro" id="IPR036397">
    <property type="entry name" value="RNaseH_sf"/>
</dbReference>
<dbReference type="PANTHER" id="PTHR46148">
    <property type="entry name" value="CHROMO DOMAIN-CONTAINING PROTEIN"/>
    <property type="match status" value="1"/>
</dbReference>
<keyword evidence="3" id="KW-1185">Reference proteome</keyword>
<proteinExistence type="predicted"/>
<dbReference type="InterPro" id="IPR012337">
    <property type="entry name" value="RNaseH-like_sf"/>
</dbReference>
<sequence>PVKVSFSAEDYSKLYIKEIVKLHGVPFSITLDTDGQAECTIQTLDHMLRAWAIDFKGNWEDHLPFIEFAYNNSYHSSIIIGLFEALYGRRCRSLVRWFEVGEFSLIGPELVYDAIEKVRLIRERLKTAQSRNLSPRYVGPYQILKRVGKVAYELDLPNKLTPIHPVFHVSMLKKCIGDQVSILPLQGLGDDENLSYEEISVEILVRQVKRLRNKEVASGKVLWRNHLVKGSTWDAETDMKSPYPYLFPSTYIQT</sequence>
<feature type="non-terminal residue" evidence="2">
    <location>
        <position position="1"/>
    </location>
</feature>
<evidence type="ECO:0000313" key="3">
    <source>
        <dbReference type="Proteomes" id="UP001234989"/>
    </source>
</evidence>
<name>A0AAF0TGL8_SOLVR</name>